<dbReference type="PANTHER" id="PTHR38009:SF1">
    <property type="entry name" value="CONSERVED HYPOTHETICAL PHAGE TAIL PROTEIN"/>
    <property type="match status" value="1"/>
</dbReference>
<reference evidence="1 2" key="1">
    <citation type="submission" date="2016-10" db="EMBL/GenBank/DDBJ databases">
        <authorList>
            <person name="de Groot N.N."/>
        </authorList>
    </citation>
    <scope>NUCLEOTIDE SEQUENCE [LARGE SCALE GENOMIC DNA]</scope>
    <source>
        <strain evidence="1 2">CGMCC 4.6858</strain>
    </source>
</reference>
<dbReference type="Pfam" id="PF06841">
    <property type="entry name" value="Phage_T4_gp19"/>
    <property type="match status" value="1"/>
</dbReference>
<keyword evidence="2" id="KW-1185">Reference proteome</keyword>
<dbReference type="PANTHER" id="PTHR38009">
    <property type="entry name" value="CONSERVED HYPOTHETICAL PHAGE TAIL PROTEIN"/>
    <property type="match status" value="1"/>
</dbReference>
<dbReference type="RefSeq" id="WP_090859686.1">
    <property type="nucleotide sequence ID" value="NZ_FMZM01000011.1"/>
</dbReference>
<dbReference type="OrthoDB" id="9790161at2"/>
<dbReference type="InterPro" id="IPR011747">
    <property type="entry name" value="CHP02241"/>
</dbReference>
<gene>
    <name evidence="1" type="ORF">SAMN05421872_11117</name>
</gene>
<dbReference type="InterPro" id="IPR010667">
    <property type="entry name" value="Phage_T4_Gp19"/>
</dbReference>
<protein>
    <submittedName>
        <fullName evidence="1">Conserved hypothetical phage tail region protein</fullName>
    </submittedName>
</protein>
<dbReference type="GO" id="GO:0005198">
    <property type="term" value="F:structural molecule activity"/>
    <property type="evidence" value="ECO:0007669"/>
    <property type="project" value="InterPro"/>
</dbReference>
<sequence>MSLISTDPVVSQNFFLEIDDVAIVLSGVSGFEQEIDVVETTQVGANGMSELVKTRGTATKVADLSITRMAPLDAMSDPIWKWFTDVRDKGFAAADRTNNRKNGSIVLYDVVGTEVGRFNFFSAWPSKIATDGVSADSNDPLKETITLVIERLQRVK</sequence>
<evidence type="ECO:0000313" key="2">
    <source>
        <dbReference type="Proteomes" id="UP000199034"/>
    </source>
</evidence>
<dbReference type="EMBL" id="FMZM01000011">
    <property type="protein sequence ID" value="SDD79673.1"/>
    <property type="molecule type" value="Genomic_DNA"/>
</dbReference>
<evidence type="ECO:0000313" key="1">
    <source>
        <dbReference type="EMBL" id="SDD79673.1"/>
    </source>
</evidence>
<name>A0A1G6XPJ0_9ACTN</name>
<dbReference type="Proteomes" id="UP000199034">
    <property type="component" value="Unassembled WGS sequence"/>
</dbReference>
<proteinExistence type="predicted"/>
<organism evidence="1 2">
    <name type="scientific">Nocardioides lianchengensis</name>
    <dbReference type="NCBI Taxonomy" id="1045774"/>
    <lineage>
        <taxon>Bacteria</taxon>
        <taxon>Bacillati</taxon>
        <taxon>Actinomycetota</taxon>
        <taxon>Actinomycetes</taxon>
        <taxon>Propionibacteriales</taxon>
        <taxon>Nocardioidaceae</taxon>
        <taxon>Nocardioides</taxon>
    </lineage>
</organism>
<accession>A0A1G6XPJ0</accession>
<dbReference type="STRING" id="1045774.SAMN05421872_11117"/>
<dbReference type="AlphaFoldDB" id="A0A1G6XPJ0"/>